<keyword evidence="4" id="KW-1185">Reference proteome</keyword>
<feature type="transmembrane region" description="Helical" evidence="2">
    <location>
        <begin position="39"/>
        <end position="58"/>
    </location>
</feature>
<dbReference type="EMBL" id="CP036433">
    <property type="protein sequence ID" value="QDU93925.1"/>
    <property type="molecule type" value="Genomic_DNA"/>
</dbReference>
<proteinExistence type="predicted"/>
<accession>A0A518DQ07</accession>
<evidence type="ECO:0000313" key="3">
    <source>
        <dbReference type="EMBL" id="QDU93925.1"/>
    </source>
</evidence>
<sequence length="93" mass="9838">MPLEYSVMVLRLAGITLTAVGLGLALTSAVDACFIGPAGLITALMVLPFPFLMFLFTLMARPLARLAHEGFPSLLVDEPTPSRSDSKTASSEV</sequence>
<feature type="region of interest" description="Disordered" evidence="1">
    <location>
        <begin position="74"/>
        <end position="93"/>
    </location>
</feature>
<evidence type="ECO:0000256" key="2">
    <source>
        <dbReference type="SAM" id="Phobius"/>
    </source>
</evidence>
<organism evidence="3 4">
    <name type="scientific">Lignipirellula cremea</name>
    <dbReference type="NCBI Taxonomy" id="2528010"/>
    <lineage>
        <taxon>Bacteria</taxon>
        <taxon>Pseudomonadati</taxon>
        <taxon>Planctomycetota</taxon>
        <taxon>Planctomycetia</taxon>
        <taxon>Pirellulales</taxon>
        <taxon>Pirellulaceae</taxon>
        <taxon>Lignipirellula</taxon>
    </lineage>
</organism>
<feature type="compositionally biased region" description="Polar residues" evidence="1">
    <location>
        <begin position="81"/>
        <end position="93"/>
    </location>
</feature>
<dbReference type="AlphaFoldDB" id="A0A518DQ07"/>
<keyword evidence="2" id="KW-0812">Transmembrane</keyword>
<evidence type="ECO:0000313" key="4">
    <source>
        <dbReference type="Proteomes" id="UP000317648"/>
    </source>
</evidence>
<gene>
    <name evidence="3" type="ORF">Pla8534_17110</name>
</gene>
<dbReference type="Proteomes" id="UP000317648">
    <property type="component" value="Chromosome"/>
</dbReference>
<evidence type="ECO:0000256" key="1">
    <source>
        <dbReference type="SAM" id="MobiDB-lite"/>
    </source>
</evidence>
<name>A0A518DQ07_9BACT</name>
<keyword evidence="2" id="KW-1133">Transmembrane helix</keyword>
<dbReference type="KEGG" id="lcre:Pla8534_17110"/>
<dbReference type="RefSeq" id="WP_145051460.1">
    <property type="nucleotide sequence ID" value="NZ_CP036433.1"/>
</dbReference>
<protein>
    <submittedName>
        <fullName evidence="3">Uncharacterized protein</fullName>
    </submittedName>
</protein>
<reference evidence="3 4" key="1">
    <citation type="submission" date="2019-02" db="EMBL/GenBank/DDBJ databases">
        <title>Deep-cultivation of Planctomycetes and their phenomic and genomic characterization uncovers novel biology.</title>
        <authorList>
            <person name="Wiegand S."/>
            <person name="Jogler M."/>
            <person name="Boedeker C."/>
            <person name="Pinto D."/>
            <person name="Vollmers J."/>
            <person name="Rivas-Marin E."/>
            <person name="Kohn T."/>
            <person name="Peeters S.H."/>
            <person name="Heuer A."/>
            <person name="Rast P."/>
            <person name="Oberbeckmann S."/>
            <person name="Bunk B."/>
            <person name="Jeske O."/>
            <person name="Meyerdierks A."/>
            <person name="Storesund J.E."/>
            <person name="Kallscheuer N."/>
            <person name="Luecker S."/>
            <person name="Lage O.M."/>
            <person name="Pohl T."/>
            <person name="Merkel B.J."/>
            <person name="Hornburger P."/>
            <person name="Mueller R.-W."/>
            <person name="Bruemmer F."/>
            <person name="Labrenz M."/>
            <person name="Spormann A.M."/>
            <person name="Op den Camp H."/>
            <person name="Overmann J."/>
            <person name="Amann R."/>
            <person name="Jetten M.S.M."/>
            <person name="Mascher T."/>
            <person name="Medema M.H."/>
            <person name="Devos D.P."/>
            <person name="Kaster A.-K."/>
            <person name="Ovreas L."/>
            <person name="Rohde M."/>
            <person name="Galperin M.Y."/>
            <person name="Jogler C."/>
        </authorList>
    </citation>
    <scope>NUCLEOTIDE SEQUENCE [LARGE SCALE GENOMIC DNA]</scope>
    <source>
        <strain evidence="3 4">Pla85_3_4</strain>
    </source>
</reference>
<keyword evidence="2" id="KW-0472">Membrane</keyword>